<reference evidence="1" key="1">
    <citation type="submission" date="2018-11" db="EMBL/GenBank/DDBJ databases">
        <authorList>
            <consortium name="Pathogen Informatics"/>
        </authorList>
    </citation>
    <scope>NUCLEOTIDE SEQUENCE</scope>
</reference>
<keyword evidence="2" id="KW-1185">Reference proteome</keyword>
<organism evidence="1 2">
    <name type="scientific">Protopolystoma xenopodis</name>
    <dbReference type="NCBI Taxonomy" id="117903"/>
    <lineage>
        <taxon>Eukaryota</taxon>
        <taxon>Metazoa</taxon>
        <taxon>Spiralia</taxon>
        <taxon>Lophotrochozoa</taxon>
        <taxon>Platyhelminthes</taxon>
        <taxon>Monogenea</taxon>
        <taxon>Polyopisthocotylea</taxon>
        <taxon>Polystomatidea</taxon>
        <taxon>Polystomatidae</taxon>
        <taxon>Protopolystoma</taxon>
    </lineage>
</organism>
<comment type="caution">
    <text evidence="1">The sequence shown here is derived from an EMBL/GenBank/DDBJ whole genome shotgun (WGS) entry which is preliminary data.</text>
</comment>
<dbReference type="Proteomes" id="UP000784294">
    <property type="component" value="Unassembled WGS sequence"/>
</dbReference>
<dbReference type="AlphaFoldDB" id="A0A3S5ARB6"/>
<dbReference type="EMBL" id="CAAALY010060403">
    <property type="protein sequence ID" value="VEL23166.1"/>
    <property type="molecule type" value="Genomic_DNA"/>
</dbReference>
<evidence type="ECO:0000313" key="1">
    <source>
        <dbReference type="EMBL" id="VEL23166.1"/>
    </source>
</evidence>
<sequence>MPSGSPRRYNLGQENHVYSFSRPYCLVRTPNKPVLKTELRLRRMQPRYQLEDTVERFSNHKSRSFCCCRLVRRTATARVTDVDVDVERHENRAKMKKTCEGNCENWEPNCGG</sequence>
<protein>
    <submittedName>
        <fullName evidence="1">Uncharacterized protein</fullName>
    </submittedName>
</protein>
<evidence type="ECO:0000313" key="2">
    <source>
        <dbReference type="Proteomes" id="UP000784294"/>
    </source>
</evidence>
<gene>
    <name evidence="1" type="ORF">PXEA_LOCUS16606</name>
</gene>
<name>A0A3S5ARB6_9PLAT</name>
<accession>A0A3S5ARB6</accession>
<proteinExistence type="predicted"/>